<evidence type="ECO:0000313" key="2">
    <source>
        <dbReference type="Proteomes" id="UP001519460"/>
    </source>
</evidence>
<dbReference type="Proteomes" id="UP001519460">
    <property type="component" value="Unassembled WGS sequence"/>
</dbReference>
<organism evidence="1 2">
    <name type="scientific">Batillaria attramentaria</name>
    <dbReference type="NCBI Taxonomy" id="370345"/>
    <lineage>
        <taxon>Eukaryota</taxon>
        <taxon>Metazoa</taxon>
        <taxon>Spiralia</taxon>
        <taxon>Lophotrochozoa</taxon>
        <taxon>Mollusca</taxon>
        <taxon>Gastropoda</taxon>
        <taxon>Caenogastropoda</taxon>
        <taxon>Sorbeoconcha</taxon>
        <taxon>Cerithioidea</taxon>
        <taxon>Batillariidae</taxon>
        <taxon>Batillaria</taxon>
    </lineage>
</organism>
<sequence length="113" mass="12689">MLNAQWHSHTQKHVRPRNIGLSAFGKHRIVGLRETSDCRPSGNIGLSAFGKHRTVGLRETSDCRPSGNIGLSAFGKHRTVGLRETSGILYCKKHCRTEKKRNPSQFPISQKRD</sequence>
<gene>
    <name evidence="1" type="ORF">BaRGS_00023489</name>
</gene>
<keyword evidence="2" id="KW-1185">Reference proteome</keyword>
<evidence type="ECO:0000313" key="1">
    <source>
        <dbReference type="EMBL" id="KAK7485238.1"/>
    </source>
</evidence>
<evidence type="ECO:0008006" key="3">
    <source>
        <dbReference type="Google" id="ProtNLM"/>
    </source>
</evidence>
<reference evidence="1 2" key="1">
    <citation type="journal article" date="2023" name="Sci. Data">
        <title>Genome assembly of the Korean intertidal mud-creeper Batillaria attramentaria.</title>
        <authorList>
            <person name="Patra A.K."/>
            <person name="Ho P.T."/>
            <person name="Jun S."/>
            <person name="Lee S.J."/>
            <person name="Kim Y."/>
            <person name="Won Y.J."/>
        </authorList>
    </citation>
    <scope>NUCLEOTIDE SEQUENCE [LARGE SCALE GENOMIC DNA]</scope>
    <source>
        <strain evidence="1">Wonlab-2016</strain>
    </source>
</reference>
<dbReference type="AlphaFoldDB" id="A0ABD0KDS8"/>
<comment type="caution">
    <text evidence="1">The sequence shown here is derived from an EMBL/GenBank/DDBJ whole genome shotgun (WGS) entry which is preliminary data.</text>
</comment>
<proteinExistence type="predicted"/>
<accession>A0ABD0KDS8</accession>
<name>A0ABD0KDS8_9CAEN</name>
<feature type="non-terminal residue" evidence="1">
    <location>
        <position position="113"/>
    </location>
</feature>
<dbReference type="EMBL" id="JACVVK020000197">
    <property type="protein sequence ID" value="KAK7485238.1"/>
    <property type="molecule type" value="Genomic_DNA"/>
</dbReference>
<protein>
    <recommendedName>
        <fullName evidence="3">Ribosomal protein L2</fullName>
    </recommendedName>
</protein>